<evidence type="ECO:0000256" key="7">
    <source>
        <dbReference type="ARBA" id="ARBA00022842"/>
    </source>
</evidence>
<protein>
    <submittedName>
        <fullName evidence="10">Succinyl-CoA synthetase, beta subunit</fullName>
        <ecNumber evidence="10">6.2.1.5</ecNumber>
    </submittedName>
</protein>
<dbReference type="GO" id="GO:0046872">
    <property type="term" value="F:metal ion binding"/>
    <property type="evidence" value="ECO:0007669"/>
    <property type="project" value="UniProtKB-KW"/>
</dbReference>
<keyword evidence="5" id="KW-0479">Metal-binding</keyword>
<dbReference type="InterPro" id="IPR017866">
    <property type="entry name" value="Succ-CoA_synthase_bsu_CS"/>
</dbReference>
<dbReference type="PIRSF" id="PIRSF001554">
    <property type="entry name" value="SucCS_beta"/>
    <property type="match status" value="1"/>
</dbReference>
<sequence>MKLYEYMGKDIFRKEGIPVPRGQAFFNPTGVAEYAAGLPAVVVKSQVLSGGRSKAGGIKFPATATDAAAAAEALLGTVIKDLSVQAVLVEEKLTIDKEYYVAITVDGARRKPLVIASAYGGVDIEEVPEHQLVKMHVDVHSGIQPYLGREVARRMGLPAGEAKQFADILVKMYTIFRKYDAELVEINPLVVSGDKLVAADAKFNIDDEASFRWPDWLPRVEERSQLELRATELGISFVELDGDIAVMANGAGITMATPDMLNHFGGSPRNFMDAGGGASTEATAKALEILLSTNPRAILINIFGGITRCDDVARAFAHVRETTGIPVPIVIRLVGTNEQAGIEVLQQQGMSAYRNIDEAVVKVVELAAGKGDLYSGDNH</sequence>
<dbReference type="InterPro" id="IPR005811">
    <property type="entry name" value="SUCC_ACL_C"/>
</dbReference>
<gene>
    <name evidence="10" type="ordered locus">Desca_1331</name>
</gene>
<dbReference type="KEGG" id="dca:Desca_1331"/>
<dbReference type="InterPro" id="IPR011761">
    <property type="entry name" value="ATP-grasp"/>
</dbReference>
<dbReference type="NCBIfam" id="TIGR01016">
    <property type="entry name" value="sucCoAbeta"/>
    <property type="match status" value="1"/>
</dbReference>
<dbReference type="Pfam" id="PF00549">
    <property type="entry name" value="Ligase_CoA"/>
    <property type="match status" value="1"/>
</dbReference>
<dbReference type="GO" id="GO:0042709">
    <property type="term" value="C:succinate-CoA ligase complex"/>
    <property type="evidence" value="ECO:0007669"/>
    <property type="project" value="TreeGrafter"/>
</dbReference>
<comment type="similarity">
    <text evidence="2">Belongs to the succinate/malate CoA ligase beta subunit family.</text>
</comment>
<evidence type="ECO:0000256" key="5">
    <source>
        <dbReference type="ARBA" id="ARBA00022723"/>
    </source>
</evidence>
<dbReference type="PANTHER" id="PTHR11815:SF10">
    <property type="entry name" value="SUCCINATE--COA LIGASE [GDP-FORMING] SUBUNIT BETA, MITOCHONDRIAL"/>
    <property type="match status" value="1"/>
</dbReference>
<dbReference type="Gene3D" id="3.30.1490.20">
    <property type="entry name" value="ATP-grasp fold, A domain"/>
    <property type="match status" value="1"/>
</dbReference>
<keyword evidence="6 8" id="KW-0547">Nucleotide-binding</keyword>
<dbReference type="InterPro" id="IPR005809">
    <property type="entry name" value="Succ_CoA_ligase-like_bsu"/>
</dbReference>
<dbReference type="eggNOG" id="COG0045">
    <property type="taxonomic scope" value="Bacteria"/>
</dbReference>
<keyword evidence="3" id="KW-0816">Tricarboxylic acid cycle</keyword>
<dbReference type="InterPro" id="IPR016102">
    <property type="entry name" value="Succinyl-CoA_synth-like"/>
</dbReference>
<dbReference type="InterPro" id="IPR013650">
    <property type="entry name" value="ATP-grasp_succ-CoA_synth-type"/>
</dbReference>
<dbReference type="EC" id="6.2.1.5" evidence="10"/>
<evidence type="ECO:0000256" key="4">
    <source>
        <dbReference type="ARBA" id="ARBA00022598"/>
    </source>
</evidence>
<evidence type="ECO:0000256" key="1">
    <source>
        <dbReference type="ARBA" id="ARBA00001946"/>
    </source>
</evidence>
<dbReference type="PROSITE" id="PS50975">
    <property type="entry name" value="ATP_GRASP"/>
    <property type="match status" value="1"/>
</dbReference>
<dbReference type="NCBIfam" id="NF001913">
    <property type="entry name" value="PRK00696.1"/>
    <property type="match status" value="1"/>
</dbReference>
<keyword evidence="7" id="KW-0460">Magnesium</keyword>
<evidence type="ECO:0000313" key="10">
    <source>
        <dbReference type="EMBL" id="AEF94190.1"/>
    </source>
</evidence>
<keyword evidence="8" id="KW-0067">ATP-binding</keyword>
<dbReference type="AlphaFoldDB" id="F6B4S8"/>
<dbReference type="SUPFAM" id="SSF56059">
    <property type="entry name" value="Glutathione synthetase ATP-binding domain-like"/>
    <property type="match status" value="1"/>
</dbReference>
<accession>F6B4S8</accession>
<dbReference type="SUPFAM" id="SSF52210">
    <property type="entry name" value="Succinyl-CoA synthetase domains"/>
    <property type="match status" value="1"/>
</dbReference>
<dbReference type="STRING" id="868595.Desca_1331"/>
<comment type="cofactor">
    <cofactor evidence="1">
        <name>Mg(2+)</name>
        <dbReference type="ChEBI" id="CHEBI:18420"/>
    </cofactor>
</comment>
<dbReference type="InterPro" id="IPR013815">
    <property type="entry name" value="ATP_grasp_subdomain_1"/>
</dbReference>
<reference evidence="10" key="1">
    <citation type="submission" date="2011-05" db="EMBL/GenBank/DDBJ databases">
        <title>Complete sequence of Desulfotomaculum carboxydivorans CO-1-SRB.</title>
        <authorList>
            <consortium name="US DOE Joint Genome Institute"/>
            <person name="Lucas S."/>
            <person name="Han J."/>
            <person name="Lapidus A."/>
            <person name="Cheng J.-F."/>
            <person name="Goodwin L."/>
            <person name="Pitluck S."/>
            <person name="Peters L."/>
            <person name="Mikhailova N."/>
            <person name="Lu M."/>
            <person name="Han C."/>
            <person name="Tapia R."/>
            <person name="Land M."/>
            <person name="Hauser L."/>
            <person name="Kyrpides N."/>
            <person name="Ivanova N."/>
            <person name="Pagani I."/>
            <person name="Stams A."/>
            <person name="Plugge C."/>
            <person name="Muyzer G."/>
            <person name="Kuever J."/>
            <person name="Parshina S."/>
            <person name="Ivanova A."/>
            <person name="Nazina T."/>
            <person name="Woyke T."/>
        </authorList>
    </citation>
    <scope>NUCLEOTIDE SEQUENCE [LARGE SCALE GENOMIC DNA]</scope>
    <source>
        <strain evidence="10">CO-1-SRB</strain>
    </source>
</reference>
<keyword evidence="11" id="KW-1185">Reference proteome</keyword>
<dbReference type="Pfam" id="PF08442">
    <property type="entry name" value="ATP-grasp_2"/>
    <property type="match status" value="1"/>
</dbReference>
<keyword evidence="4 10" id="KW-0436">Ligase</keyword>
<dbReference type="GO" id="GO:0004775">
    <property type="term" value="F:succinate-CoA ligase (ADP-forming) activity"/>
    <property type="evidence" value="ECO:0007669"/>
    <property type="project" value="UniProtKB-EC"/>
</dbReference>
<dbReference type="Gene3D" id="3.30.470.20">
    <property type="entry name" value="ATP-grasp fold, B domain"/>
    <property type="match status" value="1"/>
</dbReference>
<proteinExistence type="inferred from homology"/>
<dbReference type="EMBL" id="CP002736">
    <property type="protein sequence ID" value="AEF94190.1"/>
    <property type="molecule type" value="Genomic_DNA"/>
</dbReference>
<dbReference type="Proteomes" id="UP000009226">
    <property type="component" value="Chromosome"/>
</dbReference>
<dbReference type="GO" id="GO:0006104">
    <property type="term" value="P:succinyl-CoA metabolic process"/>
    <property type="evidence" value="ECO:0007669"/>
    <property type="project" value="TreeGrafter"/>
</dbReference>
<evidence type="ECO:0000256" key="8">
    <source>
        <dbReference type="PROSITE-ProRule" id="PRU00409"/>
    </source>
</evidence>
<evidence type="ECO:0000259" key="9">
    <source>
        <dbReference type="PROSITE" id="PS50975"/>
    </source>
</evidence>
<name>F6B4S8_DESCC</name>
<organism evidence="10 11">
    <name type="scientific">Desulfotomaculum nigrificans (strain DSM 14880 / VKM B-2319 / CO-1-SRB)</name>
    <name type="common">Desulfotomaculum carboxydivorans</name>
    <dbReference type="NCBI Taxonomy" id="868595"/>
    <lineage>
        <taxon>Bacteria</taxon>
        <taxon>Bacillati</taxon>
        <taxon>Bacillota</taxon>
        <taxon>Clostridia</taxon>
        <taxon>Eubacteriales</taxon>
        <taxon>Desulfotomaculaceae</taxon>
        <taxon>Desulfotomaculum</taxon>
    </lineage>
</organism>
<dbReference type="RefSeq" id="WP_013810120.1">
    <property type="nucleotide sequence ID" value="NC_015565.1"/>
</dbReference>
<dbReference type="GO" id="GO:0005524">
    <property type="term" value="F:ATP binding"/>
    <property type="evidence" value="ECO:0007669"/>
    <property type="project" value="UniProtKB-UniRule"/>
</dbReference>
<evidence type="ECO:0000256" key="2">
    <source>
        <dbReference type="ARBA" id="ARBA00009182"/>
    </source>
</evidence>
<dbReference type="HOGENOM" id="CLU_037430_0_2_9"/>
<evidence type="ECO:0000313" key="11">
    <source>
        <dbReference type="Proteomes" id="UP000009226"/>
    </source>
</evidence>
<feature type="domain" description="ATP-grasp" evidence="9">
    <location>
        <begin position="9"/>
        <end position="246"/>
    </location>
</feature>
<evidence type="ECO:0000256" key="6">
    <source>
        <dbReference type="ARBA" id="ARBA00022741"/>
    </source>
</evidence>
<dbReference type="PROSITE" id="PS01217">
    <property type="entry name" value="SUCCINYL_COA_LIG_3"/>
    <property type="match status" value="1"/>
</dbReference>
<dbReference type="PANTHER" id="PTHR11815">
    <property type="entry name" value="SUCCINYL-COA SYNTHETASE BETA CHAIN"/>
    <property type="match status" value="1"/>
</dbReference>
<evidence type="ECO:0000256" key="3">
    <source>
        <dbReference type="ARBA" id="ARBA00022532"/>
    </source>
</evidence>
<dbReference type="Gene3D" id="3.40.50.261">
    <property type="entry name" value="Succinyl-CoA synthetase domains"/>
    <property type="match status" value="1"/>
</dbReference>
<dbReference type="GO" id="GO:0006099">
    <property type="term" value="P:tricarboxylic acid cycle"/>
    <property type="evidence" value="ECO:0007669"/>
    <property type="project" value="UniProtKB-KW"/>
</dbReference>
<dbReference type="FunFam" id="3.30.470.20:FF:000002">
    <property type="entry name" value="Succinate--CoA ligase [ADP-forming] subunit beta"/>
    <property type="match status" value="1"/>
</dbReference>